<accession>A0A225DUV0</accession>
<reference evidence="2" key="1">
    <citation type="submission" date="2017-06" db="EMBL/GenBank/DDBJ databases">
        <title>Genome analysis of Fimbriiglobus ruber SP5, the first member of the order Planctomycetales with confirmed chitinolytic capability.</title>
        <authorList>
            <person name="Ravin N.V."/>
            <person name="Rakitin A.L."/>
            <person name="Ivanova A.A."/>
            <person name="Beletsky A.V."/>
            <person name="Kulichevskaya I.S."/>
            <person name="Mardanov A.V."/>
            <person name="Dedysh S.N."/>
        </authorList>
    </citation>
    <scope>NUCLEOTIDE SEQUENCE [LARGE SCALE GENOMIC DNA]</scope>
    <source>
        <strain evidence="2">SP5</strain>
    </source>
</reference>
<name>A0A225DUV0_9BACT</name>
<dbReference type="AlphaFoldDB" id="A0A225DUV0"/>
<dbReference type="InterPro" id="IPR023214">
    <property type="entry name" value="HAD_sf"/>
</dbReference>
<organism evidence="1 2">
    <name type="scientific">Fimbriiglobus ruber</name>
    <dbReference type="NCBI Taxonomy" id="1908690"/>
    <lineage>
        <taxon>Bacteria</taxon>
        <taxon>Pseudomonadati</taxon>
        <taxon>Planctomycetota</taxon>
        <taxon>Planctomycetia</taxon>
        <taxon>Gemmatales</taxon>
        <taxon>Gemmataceae</taxon>
        <taxon>Fimbriiglobus</taxon>
    </lineage>
</organism>
<evidence type="ECO:0000313" key="1">
    <source>
        <dbReference type="EMBL" id="OWK45290.1"/>
    </source>
</evidence>
<dbReference type="Proteomes" id="UP000214646">
    <property type="component" value="Unassembled WGS sequence"/>
</dbReference>
<dbReference type="InterPro" id="IPR036412">
    <property type="entry name" value="HAD-like_sf"/>
</dbReference>
<comment type="caution">
    <text evidence="1">The sequence shown here is derived from an EMBL/GenBank/DDBJ whole genome shotgun (WGS) entry which is preliminary data.</text>
</comment>
<protein>
    <submittedName>
        <fullName evidence="1">Uncharacterized protein</fullName>
    </submittedName>
</protein>
<sequence>MTDLARRLFGDDAPPKRFALIVDLDETLCTAFACPIRAGIDVLARIDRLKVEVHYVTARTEVSRKGTEQFIGDHRLPGWRNLHLSPTVIGSREHKLKVHARLAREFRVIASIGDSFEEAEASAAAGIPFVPVDVENPVQAWVTLTLLIEEAGGFVRE</sequence>
<gene>
    <name evidence="1" type="ORF">FRUB_01621</name>
</gene>
<dbReference type="RefSeq" id="WP_088253039.1">
    <property type="nucleotide sequence ID" value="NZ_NIDE01000002.1"/>
</dbReference>
<keyword evidence="2" id="KW-1185">Reference proteome</keyword>
<proteinExistence type="predicted"/>
<dbReference type="OrthoDB" id="277739at2"/>
<dbReference type="EMBL" id="NIDE01000002">
    <property type="protein sequence ID" value="OWK45290.1"/>
    <property type="molecule type" value="Genomic_DNA"/>
</dbReference>
<dbReference type="Gene3D" id="3.40.50.1000">
    <property type="entry name" value="HAD superfamily/HAD-like"/>
    <property type="match status" value="1"/>
</dbReference>
<evidence type="ECO:0000313" key="2">
    <source>
        <dbReference type="Proteomes" id="UP000214646"/>
    </source>
</evidence>
<dbReference type="SUPFAM" id="SSF56784">
    <property type="entry name" value="HAD-like"/>
    <property type="match status" value="1"/>
</dbReference>